<keyword evidence="1" id="KW-1133">Transmembrane helix</keyword>
<evidence type="ECO:0000313" key="4">
    <source>
        <dbReference type="Proteomes" id="UP000238937"/>
    </source>
</evidence>
<organism evidence="3 4">
    <name type="scientific">Chamaesiphon polymorphus CCALA 037</name>
    <dbReference type="NCBI Taxonomy" id="2107692"/>
    <lineage>
        <taxon>Bacteria</taxon>
        <taxon>Bacillati</taxon>
        <taxon>Cyanobacteriota</taxon>
        <taxon>Cyanophyceae</taxon>
        <taxon>Gomontiellales</taxon>
        <taxon>Chamaesiphonaceae</taxon>
        <taxon>Chamaesiphon</taxon>
    </lineage>
</organism>
<keyword evidence="4" id="KW-1185">Reference proteome</keyword>
<protein>
    <recommendedName>
        <fullName evidence="2">2TM domain-containing protein</fullName>
    </recommendedName>
</protein>
<reference evidence="3 4" key="1">
    <citation type="submission" date="2018-03" db="EMBL/GenBank/DDBJ databases">
        <title>The ancient ancestry and fast evolution of plastids.</title>
        <authorList>
            <person name="Moore K.R."/>
            <person name="Magnabosco C."/>
            <person name="Momper L."/>
            <person name="Gold D.A."/>
            <person name="Bosak T."/>
            <person name="Fournier G.P."/>
        </authorList>
    </citation>
    <scope>NUCLEOTIDE SEQUENCE [LARGE SCALE GENOMIC DNA]</scope>
    <source>
        <strain evidence="3 4">CCALA 037</strain>
    </source>
</reference>
<dbReference type="EMBL" id="PVWO01000004">
    <property type="protein sequence ID" value="PSB59538.1"/>
    <property type="molecule type" value="Genomic_DNA"/>
</dbReference>
<dbReference type="Pfam" id="PF13239">
    <property type="entry name" value="2TM"/>
    <property type="match status" value="1"/>
</dbReference>
<keyword evidence="1" id="KW-0812">Transmembrane</keyword>
<comment type="caution">
    <text evidence="3">The sequence shown here is derived from an EMBL/GenBank/DDBJ whole genome shotgun (WGS) entry which is preliminary data.</text>
</comment>
<evidence type="ECO:0000313" key="3">
    <source>
        <dbReference type="EMBL" id="PSB59538.1"/>
    </source>
</evidence>
<accession>A0A2T1GNM1</accession>
<gene>
    <name evidence="3" type="ORF">C7B77_00550</name>
</gene>
<evidence type="ECO:0000259" key="2">
    <source>
        <dbReference type="Pfam" id="PF13239"/>
    </source>
</evidence>
<sequence>MNSSRQSSNQSFDREAIRQIINIALAQQSDLGSELSDAQLLEIAQELNISPDSIELAKSQWLERQKLAQKHQQFELYRRSKLQARFGQYAIVNACSILLNLLTGFGIPWSLYVLISWGMVRGVDAWQVWFQHQGYAYNRAFQKWERQHTMPITFEN</sequence>
<feature type="domain" description="2TM" evidence="2">
    <location>
        <begin position="70"/>
        <end position="149"/>
    </location>
</feature>
<dbReference type="AlphaFoldDB" id="A0A2T1GNM1"/>
<keyword evidence="1" id="KW-0472">Membrane</keyword>
<proteinExistence type="predicted"/>
<name>A0A2T1GNM1_9CYAN</name>
<feature type="transmembrane region" description="Helical" evidence="1">
    <location>
        <begin position="89"/>
        <end position="115"/>
    </location>
</feature>
<dbReference type="OrthoDB" id="560236at2"/>
<dbReference type="Proteomes" id="UP000238937">
    <property type="component" value="Unassembled WGS sequence"/>
</dbReference>
<evidence type="ECO:0000256" key="1">
    <source>
        <dbReference type="SAM" id="Phobius"/>
    </source>
</evidence>
<dbReference type="InterPro" id="IPR025698">
    <property type="entry name" value="2TM_dom"/>
</dbReference>